<dbReference type="InterPro" id="IPR036046">
    <property type="entry name" value="Acylphosphatase-like_dom_sf"/>
</dbReference>
<dbReference type="PROSITE" id="PS00150">
    <property type="entry name" value="ACYLPHOSPHATASE_1"/>
    <property type="match status" value="1"/>
</dbReference>
<keyword evidence="14" id="KW-1185">Reference proteome</keyword>
<dbReference type="GO" id="GO:0003725">
    <property type="term" value="F:double-stranded RNA binding"/>
    <property type="evidence" value="ECO:0007669"/>
    <property type="project" value="InterPro"/>
</dbReference>
<dbReference type="UniPathway" id="UPA00335"/>
<evidence type="ECO:0000256" key="8">
    <source>
        <dbReference type="ARBA" id="ARBA00072168"/>
    </source>
</evidence>
<dbReference type="Proteomes" id="UP000502699">
    <property type="component" value="Chromosome"/>
</dbReference>
<evidence type="ECO:0000256" key="10">
    <source>
        <dbReference type="PROSITE-ProRule" id="PRU00520"/>
    </source>
</evidence>
<evidence type="ECO:0000256" key="3">
    <source>
        <dbReference type="ARBA" id="ARBA00022598"/>
    </source>
</evidence>
<keyword evidence="10" id="KW-0378">Hydrolase</keyword>
<proteinExistence type="inferred from homology"/>
<name>A0A6G7VDY7_9GAMM</name>
<dbReference type="Pfam" id="PF01300">
    <property type="entry name" value="Sua5_yciO_yrdC"/>
    <property type="match status" value="1"/>
</dbReference>
<evidence type="ECO:0000313" key="13">
    <source>
        <dbReference type="EMBL" id="QIK38184.1"/>
    </source>
</evidence>
<dbReference type="InterPro" id="IPR055128">
    <property type="entry name" value="HypF_C_2"/>
</dbReference>
<dbReference type="PANTHER" id="PTHR42959:SF1">
    <property type="entry name" value="CARBAMOYLTRANSFERASE HYPF"/>
    <property type="match status" value="1"/>
</dbReference>
<gene>
    <name evidence="13" type="primary">hypF</name>
    <name evidence="13" type="ORF">GWK36_09580</name>
</gene>
<feature type="active site" evidence="10">
    <location>
        <position position="39"/>
    </location>
</feature>
<feature type="domain" description="Acylphosphatase-like" evidence="11">
    <location>
        <begin position="6"/>
        <end position="97"/>
    </location>
</feature>
<organism evidence="13 14">
    <name type="scientific">Caldichromatium japonicum</name>
    <dbReference type="NCBI Taxonomy" id="2699430"/>
    <lineage>
        <taxon>Bacteria</taxon>
        <taxon>Pseudomonadati</taxon>
        <taxon>Pseudomonadota</taxon>
        <taxon>Gammaproteobacteria</taxon>
        <taxon>Chromatiales</taxon>
        <taxon>Chromatiaceae</taxon>
        <taxon>Caldichromatium</taxon>
    </lineage>
</organism>
<dbReference type="GO" id="GO:0008270">
    <property type="term" value="F:zinc ion binding"/>
    <property type="evidence" value="ECO:0007669"/>
    <property type="project" value="UniProtKB-KW"/>
</dbReference>
<dbReference type="InterPro" id="IPR041440">
    <property type="entry name" value="HypF_C"/>
</dbReference>
<dbReference type="PANTHER" id="PTHR42959">
    <property type="entry name" value="CARBAMOYLTRANSFERASE"/>
    <property type="match status" value="1"/>
</dbReference>
<comment type="function">
    <text evidence="9">Involved in the maturation of [NiFe] hydrogenases. Along with HypE, it catalyzes the synthesis of the CN ligands of the active site iron of [NiFe]-hydrogenases. HypF functions as a carbamoyl transferase using carbamoylphosphate as a substrate and transferring the carboxamido moiety in an ATP-dependent reaction to the thiolate of the C-terminal cysteine of HypE yielding a protein-S-carboxamide.</text>
</comment>
<dbReference type="NCBIfam" id="TIGR00143">
    <property type="entry name" value="hypF"/>
    <property type="match status" value="1"/>
</dbReference>
<keyword evidence="13" id="KW-0808">Transferase</keyword>
<dbReference type="EC" id="6.2.-.-" evidence="9"/>
<dbReference type="GO" id="GO:0003998">
    <property type="term" value="F:acylphosphatase activity"/>
    <property type="evidence" value="ECO:0007669"/>
    <property type="project" value="UniProtKB-EC"/>
</dbReference>
<protein>
    <recommendedName>
        <fullName evidence="8 9">Carbamoyltransferase HypF</fullName>
        <ecNumber evidence="9">6.2.-.-</ecNumber>
    </recommendedName>
</protein>
<dbReference type="SUPFAM" id="SSF54975">
    <property type="entry name" value="Acylphosphatase/BLUF domain-like"/>
    <property type="match status" value="1"/>
</dbReference>
<dbReference type="InterPro" id="IPR001792">
    <property type="entry name" value="Acylphosphatase-like_dom"/>
</dbReference>
<dbReference type="Pfam" id="PF17788">
    <property type="entry name" value="HypF_C"/>
    <property type="match status" value="1"/>
</dbReference>
<dbReference type="InterPro" id="IPR004421">
    <property type="entry name" value="Carbamoyltransferase_HypF"/>
</dbReference>
<evidence type="ECO:0000259" key="11">
    <source>
        <dbReference type="PROSITE" id="PS51160"/>
    </source>
</evidence>
<dbReference type="InterPro" id="IPR051060">
    <property type="entry name" value="Carbamoyltrans_HypF-like"/>
</dbReference>
<dbReference type="KEGG" id="cjap:GWK36_09580"/>
<comment type="catalytic activity">
    <reaction evidence="7 9">
        <text>C-terminal L-cysteinyl-[HypE protein] + carbamoyl phosphate + ATP + H2O = C-terminal S-carboxamide-L-cysteinyl-[HypE protein] + AMP + phosphate + diphosphate + H(+)</text>
        <dbReference type="Rhea" id="RHEA:55636"/>
        <dbReference type="Rhea" id="RHEA-COMP:14247"/>
        <dbReference type="Rhea" id="RHEA-COMP:14392"/>
        <dbReference type="ChEBI" id="CHEBI:15377"/>
        <dbReference type="ChEBI" id="CHEBI:15378"/>
        <dbReference type="ChEBI" id="CHEBI:30616"/>
        <dbReference type="ChEBI" id="CHEBI:33019"/>
        <dbReference type="ChEBI" id="CHEBI:43474"/>
        <dbReference type="ChEBI" id="CHEBI:58228"/>
        <dbReference type="ChEBI" id="CHEBI:76913"/>
        <dbReference type="ChEBI" id="CHEBI:139126"/>
        <dbReference type="ChEBI" id="CHEBI:456215"/>
    </reaction>
</comment>
<evidence type="ECO:0000256" key="9">
    <source>
        <dbReference type="PIRNR" id="PIRNR006256"/>
    </source>
</evidence>
<feature type="domain" description="YrdC-like" evidence="12">
    <location>
        <begin position="211"/>
        <end position="399"/>
    </location>
</feature>
<dbReference type="GO" id="GO:0016743">
    <property type="term" value="F:carboxyl- or carbamoyltransferase activity"/>
    <property type="evidence" value="ECO:0007669"/>
    <property type="project" value="UniProtKB-UniRule"/>
</dbReference>
<dbReference type="Pfam" id="PF07503">
    <property type="entry name" value="zf-HYPF"/>
    <property type="match status" value="2"/>
</dbReference>
<evidence type="ECO:0000256" key="4">
    <source>
        <dbReference type="ARBA" id="ARBA00022723"/>
    </source>
</evidence>
<dbReference type="PIRSF" id="PIRSF006256">
    <property type="entry name" value="CMPcnvr_hdrg_mat"/>
    <property type="match status" value="1"/>
</dbReference>
<dbReference type="InterPro" id="IPR017945">
    <property type="entry name" value="DHBP_synth_RibB-like_a/b_dom"/>
</dbReference>
<dbReference type="GO" id="GO:0016874">
    <property type="term" value="F:ligase activity"/>
    <property type="evidence" value="ECO:0007669"/>
    <property type="project" value="UniProtKB-UniRule"/>
</dbReference>
<comment type="catalytic activity">
    <reaction evidence="10">
        <text>an acyl phosphate + H2O = a carboxylate + phosphate + H(+)</text>
        <dbReference type="Rhea" id="RHEA:14965"/>
        <dbReference type="ChEBI" id="CHEBI:15377"/>
        <dbReference type="ChEBI" id="CHEBI:15378"/>
        <dbReference type="ChEBI" id="CHEBI:29067"/>
        <dbReference type="ChEBI" id="CHEBI:43474"/>
        <dbReference type="ChEBI" id="CHEBI:59918"/>
        <dbReference type="EC" id="3.6.1.7"/>
    </reaction>
</comment>
<dbReference type="Pfam" id="PF00708">
    <property type="entry name" value="Acylphosphatase"/>
    <property type="match status" value="1"/>
</dbReference>
<evidence type="ECO:0000256" key="2">
    <source>
        <dbReference type="ARBA" id="ARBA00008097"/>
    </source>
</evidence>
<comment type="similarity">
    <text evidence="2 9">Belongs to the carbamoyltransferase HypF family.</text>
</comment>
<keyword evidence="3" id="KW-0436">Ligase</keyword>
<dbReference type="Gene3D" id="3.30.420.360">
    <property type="match status" value="1"/>
</dbReference>
<dbReference type="Pfam" id="PF22521">
    <property type="entry name" value="HypF_C_2"/>
    <property type="match status" value="1"/>
</dbReference>
<sequence>MDGGQAEAIRVRGLVQGVGFRPTVWRLAQALNLIGDVRNDGDGVLIRIQPADAQDGAAIDRFCARLRAECPPLARIDAIERIPLSEPLDTQVFQILASDPTPIHTGIVPDAATCPDCLAEIQDPTNRRYRYPFANCTHCGPRLSIVRGIPYDRARTSMVAFALCARCRAEYEDPADRRFHAQPTACPDCGPRVWLVDARGQALDAAVFGACDAIEAASRLLREGQILAIKGIGGFHLACDATATQTVAELRRRKRRDAKPLALMARDLEIIQRYAQVSPLEAQHLMSPSAPILLLIPRQPPNGPALAPGIAPDQYRLGFMLPYSPLHHLLLADWERPLVMTSGNLSDEPPCIDNAEALERLGGIADFLLLHDRAIINRVDDSLASVMDGELRLLRRARGYAPSPIRLPPGFEDSGPILALGGELKNCFCLIREGQALLSPHLGDLEGAGAAREYRAMLGLYTELFTHRPQLLAIDRHPDYHPSHFGRDWARREGLNLISVQHHHAHLAAVLADNGWPRTAGPVLGILLDGLGWGEDGTLWGGECLVGDYYGYRRVAHLRPVLMPGGALAIREPWRMLLAWLESTGGWTYWQGRYPELPPIQAFRGRPVSLLLRLIAQGPQAPFTSSAGRLFDAVAAALGLGGERLSYEGQAACALESLAMQAQDPAAGYPFKLDDSGPIWQLDPSPLWEALLSDLAAGTAPASIAARFHHGFASALVETAVRLSHALRLDTLALSGGVWQNRLLFESVTTRLRAAGLRVLTHRQVPTNDGGLALGQGCVAAALALAR</sequence>
<dbReference type="InterPro" id="IPR006070">
    <property type="entry name" value="Sua5-like_dom"/>
</dbReference>
<evidence type="ECO:0000313" key="14">
    <source>
        <dbReference type="Proteomes" id="UP000502699"/>
    </source>
</evidence>
<evidence type="ECO:0000259" key="12">
    <source>
        <dbReference type="PROSITE" id="PS51163"/>
    </source>
</evidence>
<comment type="pathway">
    <text evidence="1 9">Protein modification; [NiFe] hydrogenase maturation.</text>
</comment>
<keyword evidence="5" id="KW-0863">Zinc-finger</keyword>
<dbReference type="EMBL" id="CP048029">
    <property type="protein sequence ID" value="QIK38184.1"/>
    <property type="molecule type" value="Genomic_DNA"/>
</dbReference>
<keyword evidence="4" id="KW-0479">Metal-binding</keyword>
<evidence type="ECO:0000256" key="1">
    <source>
        <dbReference type="ARBA" id="ARBA00004711"/>
    </source>
</evidence>
<dbReference type="InterPro" id="IPR017968">
    <property type="entry name" value="Acylphosphatase_CS"/>
</dbReference>
<accession>A0A6G7VDY7</accession>
<dbReference type="GO" id="GO:0051604">
    <property type="term" value="P:protein maturation"/>
    <property type="evidence" value="ECO:0007669"/>
    <property type="project" value="TreeGrafter"/>
</dbReference>
<dbReference type="PROSITE" id="PS51163">
    <property type="entry name" value="YRDC"/>
    <property type="match status" value="1"/>
</dbReference>
<dbReference type="Gene3D" id="3.30.420.40">
    <property type="match status" value="1"/>
</dbReference>
<evidence type="ECO:0000256" key="5">
    <source>
        <dbReference type="ARBA" id="ARBA00022771"/>
    </source>
</evidence>
<dbReference type="AlphaFoldDB" id="A0A6G7VDY7"/>
<dbReference type="RefSeq" id="WP_166270946.1">
    <property type="nucleotide sequence ID" value="NZ_CP048029.1"/>
</dbReference>
<evidence type="ECO:0000256" key="7">
    <source>
        <dbReference type="ARBA" id="ARBA00048220"/>
    </source>
</evidence>
<dbReference type="InterPro" id="IPR011125">
    <property type="entry name" value="Znf_HypF"/>
</dbReference>
<keyword evidence="6" id="KW-0862">Zinc</keyword>
<dbReference type="Gene3D" id="3.90.870.50">
    <property type="match status" value="1"/>
</dbReference>
<dbReference type="Gene3D" id="3.30.110.120">
    <property type="match status" value="1"/>
</dbReference>
<dbReference type="FunFam" id="3.30.420.40:FF:000124">
    <property type="entry name" value="Carbamoyltransferase HypF"/>
    <property type="match status" value="1"/>
</dbReference>
<feature type="active site" evidence="10">
    <location>
        <position position="21"/>
    </location>
</feature>
<reference evidence="14" key="1">
    <citation type="submission" date="2020-01" db="EMBL/GenBank/DDBJ databases">
        <title>Caldichromatium gen. nov., sp. nov., a thermophilic purple sulfur bacterium member of the family Chromatiaceae isolated from Nakabusa hot spring, Japan.</title>
        <authorList>
            <person name="Saini M.K."/>
            <person name="Hanada S."/>
            <person name="Tank M."/>
        </authorList>
    </citation>
    <scope>NUCLEOTIDE SEQUENCE [LARGE SCALE GENOMIC DNA]</scope>
    <source>
        <strain evidence="14">No.7</strain>
    </source>
</reference>
<dbReference type="PROSITE" id="PS51160">
    <property type="entry name" value="ACYLPHOSPHATASE_3"/>
    <property type="match status" value="1"/>
</dbReference>
<evidence type="ECO:0000256" key="6">
    <source>
        <dbReference type="ARBA" id="ARBA00022833"/>
    </source>
</evidence>
<dbReference type="SUPFAM" id="SSF55821">
    <property type="entry name" value="YrdC/RibB"/>
    <property type="match status" value="1"/>
</dbReference>